<dbReference type="OrthoDB" id="10514127at2759"/>
<feature type="compositionally biased region" description="Basic and acidic residues" evidence="1">
    <location>
        <begin position="40"/>
        <end position="72"/>
    </location>
</feature>
<organism evidence="3">
    <name type="scientific">Perkinsus marinus (strain ATCC 50983 / TXsc)</name>
    <dbReference type="NCBI Taxonomy" id="423536"/>
    <lineage>
        <taxon>Eukaryota</taxon>
        <taxon>Sar</taxon>
        <taxon>Alveolata</taxon>
        <taxon>Perkinsozoa</taxon>
        <taxon>Perkinsea</taxon>
        <taxon>Perkinsida</taxon>
        <taxon>Perkinsidae</taxon>
        <taxon>Perkinsus</taxon>
    </lineage>
</organism>
<accession>C5KQU1</accession>
<protein>
    <submittedName>
        <fullName evidence="2">Uncharacterized protein</fullName>
    </submittedName>
</protein>
<dbReference type="InParanoid" id="C5KQU1"/>
<name>C5KQU1_PERM5</name>
<proteinExistence type="predicted"/>
<dbReference type="RefSeq" id="XP_002781392.1">
    <property type="nucleotide sequence ID" value="XM_002781346.1"/>
</dbReference>
<evidence type="ECO:0000313" key="2">
    <source>
        <dbReference type="EMBL" id="EER13187.1"/>
    </source>
</evidence>
<reference evidence="2 3" key="1">
    <citation type="submission" date="2008-07" db="EMBL/GenBank/DDBJ databases">
        <authorList>
            <person name="El-Sayed N."/>
            <person name="Caler E."/>
            <person name="Inman J."/>
            <person name="Amedeo P."/>
            <person name="Hass B."/>
            <person name="Wortman J."/>
        </authorList>
    </citation>
    <scope>NUCLEOTIDE SEQUENCE [LARGE SCALE GENOMIC DNA]</scope>
    <source>
        <strain evidence="3">ATCC 50983 / TXsc</strain>
    </source>
</reference>
<sequence length="166" mass="18628">MFPFTTSIVGHDVEKGEEITLIDIIRDRCRTQEAAGTGIETDKVHQVTSSPEKDARSGQKQERQEGRQDSKGSLEAWAKQYPSVWVVTMKQFDEGEVKGNFKPDDIKRVGMRPKGGVRKHYAVIAYKDADRGGAVVKEVLKKTEGSDRFRAREFVYKKPGNGQGRA</sequence>
<dbReference type="AlphaFoldDB" id="C5KQU1"/>
<keyword evidence="3" id="KW-1185">Reference proteome</keyword>
<feature type="region of interest" description="Disordered" evidence="1">
    <location>
        <begin position="35"/>
        <end position="75"/>
    </location>
</feature>
<dbReference type="EMBL" id="GG675521">
    <property type="protein sequence ID" value="EER13187.1"/>
    <property type="molecule type" value="Genomic_DNA"/>
</dbReference>
<evidence type="ECO:0000256" key="1">
    <source>
        <dbReference type="SAM" id="MobiDB-lite"/>
    </source>
</evidence>
<dbReference type="Proteomes" id="UP000007800">
    <property type="component" value="Unassembled WGS sequence"/>
</dbReference>
<dbReference type="GeneID" id="9056962"/>
<gene>
    <name evidence="2" type="ORF">Pmar_PMAR020778</name>
</gene>
<evidence type="ECO:0000313" key="3">
    <source>
        <dbReference type="Proteomes" id="UP000007800"/>
    </source>
</evidence>